<proteinExistence type="predicted"/>
<evidence type="ECO:0000313" key="1">
    <source>
        <dbReference type="EMBL" id="RJP57895.1"/>
    </source>
</evidence>
<protein>
    <submittedName>
        <fullName evidence="1">Uncharacterized protein</fullName>
    </submittedName>
</protein>
<dbReference type="EMBL" id="QZJZ01000073">
    <property type="protein sequence ID" value="RJP57895.1"/>
    <property type="molecule type" value="Genomic_DNA"/>
</dbReference>
<comment type="caution">
    <text evidence="1">The sequence shown here is derived from an EMBL/GenBank/DDBJ whole genome shotgun (WGS) entry which is preliminary data.</text>
</comment>
<name>A0A3A4QVA6_9BACT</name>
<sequence length="130" mass="15175">MSRKLSQIDVVNSWRPPDPLKLVRKDSSFSYRWMRKNEVELRKQQGWEVVDKKEIGFEADQRVSRGSSSIAECNELVLCKRPREMSEAHRSFLDNKNKRIMEALGAQFHQEGRRSGCNTYGDVTIEQKNS</sequence>
<organism evidence="1 2">
    <name type="scientific">Candidatus Auribacter fodinae</name>
    <dbReference type="NCBI Taxonomy" id="2093366"/>
    <lineage>
        <taxon>Bacteria</taxon>
        <taxon>Pseudomonadati</taxon>
        <taxon>Candidatus Auribacterota</taxon>
        <taxon>Candidatus Auribacteria</taxon>
        <taxon>Candidatus Auribacterales</taxon>
        <taxon>Candidatus Auribacteraceae</taxon>
        <taxon>Candidatus Auribacter</taxon>
    </lineage>
</organism>
<accession>A0A3A4QVA6</accession>
<reference evidence="1 2" key="1">
    <citation type="journal article" date="2017" name="ISME J.">
        <title>Energy and carbon metabolisms in a deep terrestrial subsurface fluid microbial community.</title>
        <authorList>
            <person name="Momper L."/>
            <person name="Jungbluth S.P."/>
            <person name="Lee M.D."/>
            <person name="Amend J.P."/>
        </authorList>
    </citation>
    <scope>NUCLEOTIDE SEQUENCE [LARGE SCALE GENOMIC DNA]</scope>
    <source>
        <strain evidence="1">SURF_26</strain>
    </source>
</reference>
<dbReference type="AlphaFoldDB" id="A0A3A4QVA6"/>
<gene>
    <name evidence="1" type="ORF">C4541_09145</name>
</gene>
<evidence type="ECO:0000313" key="2">
    <source>
        <dbReference type="Proteomes" id="UP000266426"/>
    </source>
</evidence>
<dbReference type="Proteomes" id="UP000266426">
    <property type="component" value="Unassembled WGS sequence"/>
</dbReference>